<keyword evidence="1" id="KW-0812">Transmembrane</keyword>
<keyword evidence="1" id="KW-1133">Transmembrane helix</keyword>
<dbReference type="CDD" id="cd12087">
    <property type="entry name" value="TM_EGFR-like"/>
    <property type="match status" value="1"/>
</dbReference>
<evidence type="ECO:0000256" key="1">
    <source>
        <dbReference type="SAM" id="Phobius"/>
    </source>
</evidence>
<accession>A0A4Y7Q4G9</accession>
<evidence type="ECO:0000313" key="4">
    <source>
        <dbReference type="Proteomes" id="UP000294933"/>
    </source>
</evidence>
<reference evidence="3 4" key="1">
    <citation type="submission" date="2018-06" db="EMBL/GenBank/DDBJ databases">
        <title>A transcriptomic atlas of mushroom development highlights an independent origin of complex multicellularity.</title>
        <authorList>
            <consortium name="DOE Joint Genome Institute"/>
            <person name="Krizsan K."/>
            <person name="Almasi E."/>
            <person name="Merenyi Z."/>
            <person name="Sahu N."/>
            <person name="Viragh M."/>
            <person name="Koszo T."/>
            <person name="Mondo S."/>
            <person name="Kiss B."/>
            <person name="Balint B."/>
            <person name="Kues U."/>
            <person name="Barry K."/>
            <person name="Hegedus J.C."/>
            <person name="Henrissat B."/>
            <person name="Johnson J."/>
            <person name="Lipzen A."/>
            <person name="Ohm R."/>
            <person name="Nagy I."/>
            <person name="Pangilinan J."/>
            <person name="Yan J."/>
            <person name="Xiong Y."/>
            <person name="Grigoriev I.V."/>
            <person name="Hibbett D.S."/>
            <person name="Nagy L.G."/>
        </authorList>
    </citation>
    <scope>NUCLEOTIDE SEQUENCE [LARGE SCALE GENOMIC DNA]</scope>
    <source>
        <strain evidence="3 4">SZMC22713</strain>
    </source>
</reference>
<protein>
    <recommendedName>
        <fullName evidence="5">Mid2 domain-containing protein</fullName>
    </recommendedName>
</protein>
<feature type="chain" id="PRO_5021404468" description="Mid2 domain-containing protein" evidence="2">
    <location>
        <begin position="23"/>
        <end position="247"/>
    </location>
</feature>
<sequence>MASNVTFLPSPLLFTGLTNVTACIPHDFIFAYNTSDPFILKAGVVNNLTAWVEPVYYRGITPPKYLLADEMALSDTVTDIPWNGTGIPPNNSYAFRGKIKTSAPGTIYAPIYIRFAIASSTNTSCGVSSSTPEFPHSTGFPAENATGSKKSGGGAIAGIVVGVLISLLICAAGLFLIRIRRRMRNVVQEPPAYQRGEAFAAEQKVHSGGIGHEVGLPQWRKSLEKDMKNFETDSVRSFPPSYKEDNL</sequence>
<dbReference type="EMBL" id="ML170177">
    <property type="protein sequence ID" value="TDL22072.1"/>
    <property type="molecule type" value="Genomic_DNA"/>
</dbReference>
<evidence type="ECO:0000313" key="3">
    <source>
        <dbReference type="EMBL" id="TDL22072.1"/>
    </source>
</evidence>
<gene>
    <name evidence="3" type="ORF">BD410DRAFT_840188</name>
</gene>
<feature type="signal peptide" evidence="2">
    <location>
        <begin position="1"/>
        <end position="22"/>
    </location>
</feature>
<evidence type="ECO:0000256" key="2">
    <source>
        <dbReference type="SAM" id="SignalP"/>
    </source>
</evidence>
<keyword evidence="4" id="KW-1185">Reference proteome</keyword>
<proteinExistence type="predicted"/>
<keyword evidence="2" id="KW-0732">Signal</keyword>
<dbReference type="AlphaFoldDB" id="A0A4Y7Q4G9"/>
<organism evidence="3 4">
    <name type="scientific">Rickenella mellea</name>
    <dbReference type="NCBI Taxonomy" id="50990"/>
    <lineage>
        <taxon>Eukaryota</taxon>
        <taxon>Fungi</taxon>
        <taxon>Dikarya</taxon>
        <taxon>Basidiomycota</taxon>
        <taxon>Agaricomycotina</taxon>
        <taxon>Agaricomycetes</taxon>
        <taxon>Hymenochaetales</taxon>
        <taxon>Rickenellaceae</taxon>
        <taxon>Rickenella</taxon>
    </lineage>
</organism>
<dbReference type="Proteomes" id="UP000294933">
    <property type="component" value="Unassembled WGS sequence"/>
</dbReference>
<name>A0A4Y7Q4G9_9AGAM</name>
<evidence type="ECO:0008006" key="5">
    <source>
        <dbReference type="Google" id="ProtNLM"/>
    </source>
</evidence>
<keyword evidence="1" id="KW-0472">Membrane</keyword>
<feature type="transmembrane region" description="Helical" evidence="1">
    <location>
        <begin position="155"/>
        <end position="177"/>
    </location>
</feature>
<dbReference type="VEuPathDB" id="FungiDB:BD410DRAFT_840188"/>